<feature type="domain" description="SEP" evidence="13">
    <location>
        <begin position="197"/>
        <end position="261"/>
    </location>
</feature>
<comment type="subunit">
    <text evidence="6">Interacts with GNA12, GNA13, RND1, RND2 and RND3.</text>
</comment>
<dbReference type="GeneTree" id="ENSGT00520000055567"/>
<feature type="region of interest" description="Disordered" evidence="11">
    <location>
        <begin position="1"/>
        <end position="23"/>
    </location>
</feature>
<dbReference type="Pfam" id="PF08059">
    <property type="entry name" value="SEP"/>
    <property type="match status" value="1"/>
</dbReference>
<name>A0A2K5BWP9_AOTNA</name>
<evidence type="ECO:0000256" key="3">
    <source>
        <dbReference type="ARBA" id="ARBA00023054"/>
    </source>
</evidence>
<evidence type="ECO:0000256" key="8">
    <source>
        <dbReference type="ARBA" id="ARBA00075811"/>
    </source>
</evidence>
<reference evidence="14" key="1">
    <citation type="submission" date="2025-08" db="UniProtKB">
        <authorList>
            <consortium name="Ensembl"/>
        </authorList>
    </citation>
    <scope>IDENTIFICATION</scope>
</reference>
<dbReference type="FunFam" id="3.30.420.210:FF:000003">
    <property type="entry name" value="UBX domain protein 11"/>
    <property type="match status" value="1"/>
</dbReference>
<reference evidence="14" key="2">
    <citation type="submission" date="2025-09" db="UniProtKB">
        <authorList>
            <consortium name="Ensembl"/>
        </authorList>
    </citation>
    <scope>IDENTIFICATION</scope>
</reference>
<evidence type="ECO:0000256" key="2">
    <source>
        <dbReference type="ARBA" id="ARBA00022490"/>
    </source>
</evidence>
<dbReference type="PROSITE" id="PS51399">
    <property type="entry name" value="SEP"/>
    <property type="match status" value="1"/>
</dbReference>
<dbReference type="Pfam" id="PF00789">
    <property type="entry name" value="UBX"/>
    <property type="match status" value="1"/>
</dbReference>
<dbReference type="OMA" id="DFELMSA"/>
<keyword evidence="3 10" id="KW-0175">Coiled coil</keyword>
<dbReference type="InterPro" id="IPR012989">
    <property type="entry name" value="SEP_domain"/>
</dbReference>
<dbReference type="CDD" id="cd17077">
    <property type="entry name" value="UBX_UBXN11"/>
    <property type="match status" value="1"/>
</dbReference>
<evidence type="ECO:0000256" key="10">
    <source>
        <dbReference type="SAM" id="Coils"/>
    </source>
</evidence>
<feature type="region of interest" description="Disordered" evidence="11">
    <location>
        <begin position="443"/>
        <end position="465"/>
    </location>
</feature>
<dbReference type="PANTHER" id="PTHR23333">
    <property type="entry name" value="UBX DOMAIN CONTAINING PROTEIN"/>
    <property type="match status" value="1"/>
</dbReference>
<dbReference type="Gene3D" id="3.10.20.90">
    <property type="entry name" value="Phosphatidylinositol 3-kinase Catalytic Subunit, Chain A, domain 1"/>
    <property type="match status" value="1"/>
</dbReference>
<evidence type="ECO:0000256" key="4">
    <source>
        <dbReference type="ARBA" id="ARBA00023212"/>
    </source>
</evidence>
<organism evidence="14 15">
    <name type="scientific">Aotus nancymaae</name>
    <name type="common">Ma's night monkey</name>
    <dbReference type="NCBI Taxonomy" id="37293"/>
    <lineage>
        <taxon>Eukaryota</taxon>
        <taxon>Metazoa</taxon>
        <taxon>Chordata</taxon>
        <taxon>Craniata</taxon>
        <taxon>Vertebrata</taxon>
        <taxon>Euteleostomi</taxon>
        <taxon>Mammalia</taxon>
        <taxon>Eutheria</taxon>
        <taxon>Euarchontoglires</taxon>
        <taxon>Primates</taxon>
        <taxon>Haplorrhini</taxon>
        <taxon>Platyrrhini</taxon>
        <taxon>Aotidae</taxon>
        <taxon>Aotus</taxon>
    </lineage>
</organism>
<keyword evidence="4" id="KW-0206">Cytoskeleton</keyword>
<dbReference type="PROSITE" id="PS50033">
    <property type="entry name" value="UBX"/>
    <property type="match status" value="1"/>
</dbReference>
<evidence type="ECO:0000313" key="15">
    <source>
        <dbReference type="Proteomes" id="UP000233020"/>
    </source>
</evidence>
<dbReference type="AlphaFoldDB" id="A0A2K5BWP9"/>
<keyword evidence="2" id="KW-0963">Cytoplasm</keyword>
<evidence type="ECO:0000256" key="11">
    <source>
        <dbReference type="SAM" id="MobiDB-lite"/>
    </source>
</evidence>
<evidence type="ECO:0000256" key="6">
    <source>
        <dbReference type="ARBA" id="ARBA00062345"/>
    </source>
</evidence>
<dbReference type="FunFam" id="3.10.20.90:FF:000177">
    <property type="entry name" value="UBX domain protein 11"/>
    <property type="match status" value="1"/>
</dbReference>
<dbReference type="GO" id="GO:0043130">
    <property type="term" value="F:ubiquitin binding"/>
    <property type="evidence" value="ECO:0007669"/>
    <property type="project" value="TreeGrafter"/>
</dbReference>
<evidence type="ECO:0000256" key="7">
    <source>
        <dbReference type="ARBA" id="ARBA00073759"/>
    </source>
</evidence>
<dbReference type="OrthoDB" id="25887at2759"/>
<dbReference type="SUPFAM" id="SSF54236">
    <property type="entry name" value="Ubiquitin-like"/>
    <property type="match status" value="1"/>
</dbReference>
<evidence type="ECO:0000259" key="13">
    <source>
        <dbReference type="PROSITE" id="PS51399"/>
    </source>
</evidence>
<evidence type="ECO:0000259" key="12">
    <source>
        <dbReference type="PROSITE" id="PS50033"/>
    </source>
</evidence>
<evidence type="ECO:0000256" key="9">
    <source>
        <dbReference type="ARBA" id="ARBA00081109"/>
    </source>
</evidence>
<sequence>MSSPLTSLSKTRKVPLPSEPVNPGRRGIRIYGDVPGFHDSELMASMTRKLWDLEQQVKAQTDEILSKDQKIAALEDLVQTLQQHPAKVTLQRQEELEAMCVQLQRQVGEMERFLSDYGLQWVGEPMDQEDSESKTVSEDGERDWMTARKFWKPGDSLAPPEVDFDRLLASLKDLSELVVDGDTQVTPVPGGARLRTLEPIPLKLYRDGIMMFDGPFQPFYDPSTQRCLRDILDGFFPSELQQLYPNGVPFKVSDLRNQVYLEDGLDPFPGEGHVVGQQQMRKALDRVERHPGSRMTAKKFLNRLPKCVIRQGEVIDIRGPIRDTLQNCCPLPARIQEIVVETPTLAAERERSQESPNTPAPPLSMLRIKSENGEQVFLLMMQPDNTIGDVRALLSQARAMDASAFEIFSTFPPTLYQDDALTLQAAGLVPKAALLLRSRRDPKSNLNFSSGPCPELGPSPGPSPQ</sequence>
<dbReference type="InterPro" id="IPR029071">
    <property type="entry name" value="Ubiquitin-like_domsf"/>
</dbReference>
<evidence type="ECO:0000256" key="1">
    <source>
        <dbReference type="ARBA" id="ARBA00004245"/>
    </source>
</evidence>
<dbReference type="Proteomes" id="UP000233020">
    <property type="component" value="Unplaced"/>
</dbReference>
<dbReference type="Ensembl" id="ENSANAT00000007588.1">
    <property type="protein sequence ID" value="ENSANAP00000000849.1"/>
    <property type="gene ID" value="ENSANAG00000006312.1"/>
</dbReference>
<comment type="subcellular location">
    <subcellularLocation>
        <location evidence="1">Cytoplasm</location>
        <location evidence="1">Cytoskeleton</location>
    </subcellularLocation>
</comment>
<feature type="compositionally biased region" description="Pro residues" evidence="11">
    <location>
        <begin position="455"/>
        <end position="465"/>
    </location>
</feature>
<evidence type="ECO:0000256" key="5">
    <source>
        <dbReference type="ARBA" id="ARBA00059434"/>
    </source>
</evidence>
<protein>
    <recommendedName>
        <fullName evidence="7">UBX domain-containing protein 11</fullName>
    </recommendedName>
    <alternativeName>
        <fullName evidence="9">Socius</fullName>
    </alternativeName>
    <alternativeName>
        <fullName evidence="8">UBX domain-containing protein 5</fullName>
    </alternativeName>
</protein>
<dbReference type="InterPro" id="IPR001012">
    <property type="entry name" value="UBX_dom"/>
</dbReference>
<dbReference type="CTD" id="91544"/>
<comment type="function">
    <text evidence="5">May be involved in the reorganization of actin cytoskeleton mediated by RND1, RND2 and RND3. Promotes RHOA activation mediated by GNA12 and GNA13.</text>
</comment>
<dbReference type="PANTHER" id="PTHR23333:SF4">
    <property type="entry name" value="UBX DOMAIN-CONTAINING PROTEIN 11"/>
    <property type="match status" value="1"/>
</dbReference>
<dbReference type="Gene3D" id="3.30.420.210">
    <property type="entry name" value="SEP domain"/>
    <property type="match status" value="1"/>
</dbReference>
<keyword evidence="15" id="KW-1185">Reference proteome</keyword>
<dbReference type="GO" id="GO:0043161">
    <property type="term" value="P:proteasome-mediated ubiquitin-dependent protein catabolic process"/>
    <property type="evidence" value="ECO:0007669"/>
    <property type="project" value="TreeGrafter"/>
</dbReference>
<dbReference type="GO" id="GO:0005856">
    <property type="term" value="C:cytoskeleton"/>
    <property type="evidence" value="ECO:0007669"/>
    <property type="project" value="UniProtKB-SubCell"/>
</dbReference>
<evidence type="ECO:0000313" key="14">
    <source>
        <dbReference type="Ensembl" id="ENSANAP00000000849.1"/>
    </source>
</evidence>
<dbReference type="SUPFAM" id="SSF102848">
    <property type="entry name" value="NSFL1 (p97 ATPase) cofactor p47, SEP domain"/>
    <property type="match status" value="1"/>
</dbReference>
<accession>A0A2K5BWP9</accession>
<feature type="coiled-coil region" evidence="10">
    <location>
        <begin position="43"/>
        <end position="106"/>
    </location>
</feature>
<gene>
    <name evidence="14" type="primary">UBXN11</name>
</gene>
<proteinExistence type="predicted"/>
<dbReference type="InterPro" id="IPR036241">
    <property type="entry name" value="NSFL1C_SEP_dom_sf"/>
</dbReference>
<feature type="domain" description="UBX" evidence="12">
    <location>
        <begin position="359"/>
        <end position="436"/>
    </location>
</feature>
<dbReference type="GeneID" id="105708600"/>